<gene>
    <name evidence="1" type="ORF">HER27_030625</name>
</gene>
<keyword evidence="1" id="KW-0614">Plasmid</keyword>
<name>A0A7X6J2H0_9HYPH</name>
<proteinExistence type="predicted"/>
<sequence>MTFSAMKRVRDEPESALPIDEDGMRPGGSDVIDNSMRTETLLCEWRGGAGREKPNTFHRPEFLTH</sequence>
<dbReference type="AlphaFoldDB" id="A0A7X6J2H0"/>
<dbReference type="EMBL" id="CP064935">
    <property type="protein sequence ID" value="QPK12367.1"/>
    <property type="molecule type" value="Genomic_DNA"/>
</dbReference>
<evidence type="ECO:0000313" key="2">
    <source>
        <dbReference type="Proteomes" id="UP000540266"/>
    </source>
</evidence>
<accession>A0A7X6J2H0</accession>
<evidence type="ECO:0000313" key="1">
    <source>
        <dbReference type="EMBL" id="QPK12367.1"/>
    </source>
</evidence>
<geneLocation type="plasmid" evidence="1 2">
    <name>pBS3d</name>
</geneLocation>
<dbReference type="Proteomes" id="UP000540266">
    <property type="component" value="Plasmid pBS3d"/>
</dbReference>
<dbReference type="RefSeq" id="WP_037146376.1">
    <property type="nucleotide sequence ID" value="NZ_CP013526.1"/>
</dbReference>
<protein>
    <submittedName>
        <fullName evidence="1">Uncharacterized protein</fullName>
    </submittedName>
</protein>
<organism evidence="1 2">
    <name type="scientific">Rhizobium phaseoli</name>
    <dbReference type="NCBI Taxonomy" id="396"/>
    <lineage>
        <taxon>Bacteria</taxon>
        <taxon>Pseudomonadati</taxon>
        <taxon>Pseudomonadota</taxon>
        <taxon>Alphaproteobacteria</taxon>
        <taxon>Hyphomicrobiales</taxon>
        <taxon>Rhizobiaceae</taxon>
        <taxon>Rhizobium/Agrobacterium group</taxon>
        <taxon>Rhizobium</taxon>
    </lineage>
</organism>
<reference evidence="1 2" key="1">
    <citation type="submission" date="2020-11" db="EMBL/GenBank/DDBJ databases">
        <title>Indigenous Rhizobia Nodulating Common beans in Western Kenya.</title>
        <authorList>
            <person name="Wekesa C.S."/>
            <person name="Oelmueller R."/>
            <person name="Furch A.C."/>
        </authorList>
    </citation>
    <scope>NUCLEOTIDE SEQUENCE [LARGE SCALE GENOMIC DNA]</scope>
    <source>
        <strain evidence="2">BS3</strain>
        <plasmid evidence="1 2">pBS3d</plasmid>
    </source>
</reference>